<dbReference type="AlphaFoldDB" id="A0A103XR62"/>
<evidence type="ECO:0000313" key="2">
    <source>
        <dbReference type="EMBL" id="KVH95358.1"/>
    </source>
</evidence>
<sequence>MASMQLQKPVDHTKNFPQHGHVPTNAQNKCNTCGYQKPVDHNKNNPQNGHALAQNKCNNTCSCCQRKENEHSFTNKVKEMANSAYKKVADQMHHHDQHSNGHRPITGPKQACHGSGGVTEGKKKEGSMTNCIPRIGDHKRREKIPKKKGNNCKCKDGSGSRSRSRSSSSDSESDNDAHMKRSRGGALADTSKKMDD</sequence>
<feature type="compositionally biased region" description="Basic and acidic residues" evidence="1">
    <location>
        <begin position="89"/>
        <end position="99"/>
    </location>
</feature>
<comment type="caution">
    <text evidence="2">The sequence shown here is derived from an EMBL/GenBank/DDBJ whole genome shotgun (WGS) entry which is preliminary data.</text>
</comment>
<reference evidence="2 3" key="1">
    <citation type="journal article" date="2016" name="Sci. Rep.">
        <title>The genome sequence of the outbreeding globe artichoke constructed de novo incorporating a phase-aware low-pass sequencing strategy of F1 progeny.</title>
        <authorList>
            <person name="Scaglione D."/>
            <person name="Reyes-Chin-Wo S."/>
            <person name="Acquadro A."/>
            <person name="Froenicke L."/>
            <person name="Portis E."/>
            <person name="Beitel C."/>
            <person name="Tirone M."/>
            <person name="Mauro R."/>
            <person name="Lo Monaco A."/>
            <person name="Mauromicale G."/>
            <person name="Faccioli P."/>
            <person name="Cattivelli L."/>
            <person name="Rieseberg L."/>
            <person name="Michelmore R."/>
            <person name="Lanteri S."/>
        </authorList>
    </citation>
    <scope>NUCLEOTIDE SEQUENCE [LARGE SCALE GENOMIC DNA]</scope>
    <source>
        <strain evidence="2">2C</strain>
    </source>
</reference>
<dbReference type="EMBL" id="LEKV01004392">
    <property type="protein sequence ID" value="KVH95358.1"/>
    <property type="molecule type" value="Genomic_DNA"/>
</dbReference>
<protein>
    <submittedName>
        <fullName evidence="2">Uncharacterized protein</fullName>
    </submittedName>
</protein>
<organism evidence="2 3">
    <name type="scientific">Cynara cardunculus var. scolymus</name>
    <name type="common">Globe artichoke</name>
    <name type="synonym">Cynara scolymus</name>
    <dbReference type="NCBI Taxonomy" id="59895"/>
    <lineage>
        <taxon>Eukaryota</taxon>
        <taxon>Viridiplantae</taxon>
        <taxon>Streptophyta</taxon>
        <taxon>Embryophyta</taxon>
        <taxon>Tracheophyta</taxon>
        <taxon>Spermatophyta</taxon>
        <taxon>Magnoliopsida</taxon>
        <taxon>eudicotyledons</taxon>
        <taxon>Gunneridae</taxon>
        <taxon>Pentapetalae</taxon>
        <taxon>asterids</taxon>
        <taxon>campanulids</taxon>
        <taxon>Asterales</taxon>
        <taxon>Asteraceae</taxon>
        <taxon>Carduoideae</taxon>
        <taxon>Cardueae</taxon>
        <taxon>Carduinae</taxon>
        <taxon>Cynara</taxon>
    </lineage>
</organism>
<keyword evidence="3" id="KW-1185">Reference proteome</keyword>
<feature type="region of interest" description="Disordered" evidence="1">
    <location>
        <begin position="89"/>
        <end position="196"/>
    </location>
</feature>
<gene>
    <name evidence="2" type="ORF">Ccrd_002589</name>
</gene>
<feature type="compositionally biased region" description="Low complexity" evidence="1">
    <location>
        <begin position="159"/>
        <end position="170"/>
    </location>
</feature>
<feature type="compositionally biased region" description="Basic residues" evidence="1">
    <location>
        <begin position="137"/>
        <end position="150"/>
    </location>
</feature>
<accession>A0A103XR62</accession>
<dbReference type="Proteomes" id="UP000243975">
    <property type="component" value="Unassembled WGS sequence"/>
</dbReference>
<proteinExistence type="predicted"/>
<evidence type="ECO:0000313" key="3">
    <source>
        <dbReference type="Proteomes" id="UP000243975"/>
    </source>
</evidence>
<dbReference type="Gramene" id="KVH95358">
    <property type="protein sequence ID" value="KVH95358"/>
    <property type="gene ID" value="Ccrd_002589"/>
</dbReference>
<feature type="region of interest" description="Disordered" evidence="1">
    <location>
        <begin position="1"/>
        <end position="23"/>
    </location>
</feature>
<evidence type="ECO:0000256" key="1">
    <source>
        <dbReference type="SAM" id="MobiDB-lite"/>
    </source>
</evidence>
<name>A0A103XR62_CYNCS</name>